<name>A0A5A8DK30_CAFRO</name>
<dbReference type="InterPro" id="IPR036899">
    <property type="entry name" value="Ribosomal_uL13_sf"/>
</dbReference>
<proteinExistence type="inferred from homology"/>
<dbReference type="FunFam" id="3.90.1180.10:FF:000009">
    <property type="entry name" value="60S ribosomal protein L13a"/>
    <property type="match status" value="1"/>
</dbReference>
<dbReference type="GO" id="GO:0017148">
    <property type="term" value="P:negative regulation of translation"/>
    <property type="evidence" value="ECO:0007669"/>
    <property type="project" value="TreeGrafter"/>
</dbReference>
<dbReference type="GO" id="GO:0003735">
    <property type="term" value="F:structural constituent of ribosome"/>
    <property type="evidence" value="ECO:0007669"/>
    <property type="project" value="InterPro"/>
</dbReference>
<dbReference type="NCBIfam" id="TIGR01077">
    <property type="entry name" value="L13_A_E"/>
    <property type="match status" value="1"/>
</dbReference>
<dbReference type="GO" id="GO:0003729">
    <property type="term" value="F:mRNA binding"/>
    <property type="evidence" value="ECO:0007669"/>
    <property type="project" value="TreeGrafter"/>
</dbReference>
<dbReference type="Proteomes" id="UP000324907">
    <property type="component" value="Unassembled WGS sequence"/>
</dbReference>
<dbReference type="AlphaFoldDB" id="A0A5A8DK30"/>
<keyword evidence="3" id="KW-0687">Ribonucleoprotein</keyword>
<evidence type="ECO:0000313" key="5">
    <source>
        <dbReference type="EMBL" id="KAA0170681.1"/>
    </source>
</evidence>
<dbReference type="HAMAP" id="MF_01366">
    <property type="entry name" value="Ribosomal_uL13"/>
    <property type="match status" value="1"/>
</dbReference>
<dbReference type="GO" id="GO:0006412">
    <property type="term" value="P:translation"/>
    <property type="evidence" value="ECO:0007669"/>
    <property type="project" value="InterPro"/>
</dbReference>
<dbReference type="CDD" id="cd00392">
    <property type="entry name" value="Ribosomal_L13"/>
    <property type="match status" value="1"/>
</dbReference>
<evidence type="ECO:0000256" key="1">
    <source>
        <dbReference type="ARBA" id="ARBA00006227"/>
    </source>
</evidence>
<dbReference type="PANTHER" id="PTHR11545:SF3">
    <property type="entry name" value="LARGE RIBOSOMAL SUBUNIT PROTEIN UL13"/>
    <property type="match status" value="1"/>
</dbReference>
<evidence type="ECO:0000313" key="7">
    <source>
        <dbReference type="Proteomes" id="UP000324907"/>
    </source>
</evidence>
<dbReference type="InterPro" id="IPR005822">
    <property type="entry name" value="Ribosomal_uL13"/>
</dbReference>
<dbReference type="InterPro" id="IPR005755">
    <property type="entry name" value="Ribosomal_uL13_euk/arc"/>
</dbReference>
<dbReference type="OrthoDB" id="1882297at2759"/>
<dbReference type="EMBL" id="VLTO01000091">
    <property type="protein sequence ID" value="KAA0165883.1"/>
    <property type="molecule type" value="Genomic_DNA"/>
</dbReference>
<evidence type="ECO:0008006" key="8">
    <source>
        <dbReference type="Google" id="ProtNLM"/>
    </source>
</evidence>
<dbReference type="PANTHER" id="PTHR11545">
    <property type="entry name" value="RIBOSOMAL PROTEIN L13"/>
    <property type="match status" value="1"/>
</dbReference>
<dbReference type="Gene3D" id="6.10.250.3250">
    <property type="match status" value="1"/>
</dbReference>
<keyword evidence="2" id="KW-0689">Ribosomal protein</keyword>
<dbReference type="SUPFAM" id="SSF52161">
    <property type="entry name" value="Ribosomal protein L13"/>
    <property type="match status" value="1"/>
</dbReference>
<dbReference type="Proteomes" id="UP000322899">
    <property type="component" value="Unassembled WGS sequence"/>
</dbReference>
<dbReference type="Pfam" id="PF00572">
    <property type="entry name" value="Ribosomal_L13"/>
    <property type="match status" value="1"/>
</dbReference>
<dbReference type="Gene3D" id="3.90.1180.10">
    <property type="entry name" value="Ribosomal protein L13"/>
    <property type="match status" value="1"/>
</dbReference>
<dbReference type="GO" id="GO:0022625">
    <property type="term" value="C:cytosolic large ribosomal subunit"/>
    <property type="evidence" value="ECO:0007669"/>
    <property type="project" value="TreeGrafter"/>
</dbReference>
<evidence type="ECO:0000313" key="6">
    <source>
        <dbReference type="Proteomes" id="UP000322899"/>
    </source>
</evidence>
<organism evidence="4 6">
    <name type="scientific">Cafeteria roenbergensis</name>
    <name type="common">Marine flagellate</name>
    <dbReference type="NCBI Taxonomy" id="33653"/>
    <lineage>
        <taxon>Eukaryota</taxon>
        <taxon>Sar</taxon>
        <taxon>Stramenopiles</taxon>
        <taxon>Bigyra</taxon>
        <taxon>Opalozoa</taxon>
        <taxon>Bicosoecida</taxon>
        <taxon>Cafeteriaceae</taxon>
        <taxon>Cafeteria</taxon>
    </lineage>
</organism>
<evidence type="ECO:0000256" key="2">
    <source>
        <dbReference type="ARBA" id="ARBA00022980"/>
    </source>
</evidence>
<accession>A0A5A8DK30</accession>
<sequence>MQSPRSSPSCESSGRAGGAERVLHVRFRRQPAIMFEKVVVIDCRGHLLGRLASIVAKELLCGQKVVCVRTEEVNVSGSLYRNQTKFHEFLNKKRNTNPRRGGPVHFRSPSRMLWRTIRGMIPHKTARGTAAMARLKTLEGIPPPFDKMKRMVVPKALRVLQLRPGRDFCKLGDLAHAVGWKHRDLVERLESQRKIHSDAFYQSKKAAAKAVREATA</sequence>
<evidence type="ECO:0000256" key="3">
    <source>
        <dbReference type="ARBA" id="ARBA00023274"/>
    </source>
</evidence>
<protein>
    <recommendedName>
        <fullName evidence="8">60S ribosomal protein L13a</fullName>
    </recommendedName>
</protein>
<gene>
    <name evidence="4" type="ORF">FNF27_07570</name>
    <name evidence="5" type="ORF">FNF28_01226</name>
</gene>
<reference evidence="6 7" key="1">
    <citation type="submission" date="2019-07" db="EMBL/GenBank/DDBJ databases">
        <title>Genomes of Cafeteria roenbergensis.</title>
        <authorList>
            <person name="Fischer M.G."/>
            <person name="Hackl T."/>
            <person name="Roman M."/>
        </authorList>
    </citation>
    <scope>NUCLEOTIDE SEQUENCE [LARGE SCALE GENOMIC DNA]</scope>
    <source>
        <strain evidence="4 6">E4-10P</strain>
        <strain evidence="5 7">RCC970-E3</strain>
    </source>
</reference>
<comment type="similarity">
    <text evidence="1">Belongs to the universal ribosomal protein uL13 family.</text>
</comment>
<evidence type="ECO:0000313" key="4">
    <source>
        <dbReference type="EMBL" id="KAA0165883.1"/>
    </source>
</evidence>
<dbReference type="EMBL" id="VLTL01000011">
    <property type="protein sequence ID" value="KAA0170681.1"/>
    <property type="molecule type" value="Genomic_DNA"/>
</dbReference>
<comment type="caution">
    <text evidence="4">The sequence shown here is derived from an EMBL/GenBank/DDBJ whole genome shotgun (WGS) entry which is preliminary data.</text>
</comment>